<reference evidence="1" key="1">
    <citation type="submission" date="2023-08" db="EMBL/GenBank/DDBJ databases">
        <title>Black Yeasts Isolated from many extreme environments.</title>
        <authorList>
            <person name="Coleine C."/>
            <person name="Stajich J.E."/>
            <person name="Selbmann L."/>
        </authorList>
    </citation>
    <scope>NUCLEOTIDE SEQUENCE</scope>
    <source>
        <strain evidence="1">CCFEE 5401</strain>
    </source>
</reference>
<dbReference type="EMBL" id="JAVRRL010000012">
    <property type="protein sequence ID" value="KAK5115463.1"/>
    <property type="molecule type" value="Genomic_DNA"/>
</dbReference>
<sequence length="320" mass="37076">MPLTNSLLDRFAPELRLKIYADMLHSQFPLKRMNSPQTYQFQLKPVVFDGISILTANSMFIPFFLLTPHSLTASLLEAIYNEAIKVMYDVNAFNIPIQTFCSFKTGKVKVDNQRTALLPYYKHIVIVLKNCDEGHIEYIARYVNLKLQGKLDTIFPKLKNAIFRIDDQNIPMFMLPKILAKHSLKKGLEYKIHYLDIGVFEVITKNPAHMVGTKGMVFTCPNTTDAWRARTVSTPEDLLQLDKTYTENHVVMEADTSVDDCAHVMMVGHYLDQRLENLLRPVKGFKLTSWVDEEHSEEIVTEWSWQLYHFLPKTKKVRCL</sequence>
<comment type="caution">
    <text evidence="1">The sequence shown here is derived from an EMBL/GenBank/DDBJ whole genome shotgun (WGS) entry which is preliminary data.</text>
</comment>
<dbReference type="Proteomes" id="UP001310890">
    <property type="component" value="Unassembled WGS sequence"/>
</dbReference>
<evidence type="ECO:0000313" key="2">
    <source>
        <dbReference type="Proteomes" id="UP001310890"/>
    </source>
</evidence>
<evidence type="ECO:0000313" key="1">
    <source>
        <dbReference type="EMBL" id="KAK5115463.1"/>
    </source>
</evidence>
<accession>A0AAN7TTW3</accession>
<name>A0AAN7TTW3_9PEZI</name>
<dbReference type="AlphaFoldDB" id="A0AAN7TTW3"/>
<proteinExistence type="predicted"/>
<organism evidence="1 2">
    <name type="scientific">Meristemomyces frigidus</name>
    <dbReference type="NCBI Taxonomy" id="1508187"/>
    <lineage>
        <taxon>Eukaryota</taxon>
        <taxon>Fungi</taxon>
        <taxon>Dikarya</taxon>
        <taxon>Ascomycota</taxon>
        <taxon>Pezizomycotina</taxon>
        <taxon>Dothideomycetes</taxon>
        <taxon>Dothideomycetidae</taxon>
        <taxon>Mycosphaerellales</taxon>
        <taxon>Teratosphaeriaceae</taxon>
        <taxon>Meristemomyces</taxon>
    </lineage>
</organism>
<protein>
    <submittedName>
        <fullName evidence="1">Uncharacterized protein</fullName>
    </submittedName>
</protein>
<gene>
    <name evidence="1" type="ORF">LTR62_001122</name>
</gene>